<dbReference type="Proteomes" id="UP000478148">
    <property type="component" value="Unassembled WGS sequence"/>
</dbReference>
<dbReference type="Pfam" id="PF12840">
    <property type="entry name" value="HTH_20"/>
    <property type="match status" value="1"/>
</dbReference>
<dbReference type="Gene3D" id="1.10.10.10">
    <property type="entry name" value="Winged helix-like DNA-binding domain superfamily/Winged helix DNA-binding domain"/>
    <property type="match status" value="1"/>
</dbReference>
<feature type="domain" description="HTH arsR-type" evidence="1">
    <location>
        <begin position="15"/>
        <end position="99"/>
    </location>
</feature>
<gene>
    <name evidence="2" type="ORF">ENC19_15930</name>
</gene>
<dbReference type="InterPro" id="IPR001845">
    <property type="entry name" value="HTH_ArsR_DNA-bd_dom"/>
</dbReference>
<dbReference type="AlphaFoldDB" id="A0A6M1L6B9"/>
<name>A0A6M1L6B9_9ACTN</name>
<proteinExistence type="predicted"/>
<dbReference type="SMART" id="SM00418">
    <property type="entry name" value="HTH_ARSR"/>
    <property type="match status" value="1"/>
</dbReference>
<dbReference type="Gene3D" id="6.10.140.2180">
    <property type="match status" value="1"/>
</dbReference>
<accession>A0A6M1L6B9</accession>
<reference evidence="2 3" key="1">
    <citation type="submission" date="2020-02" db="EMBL/GenBank/DDBJ databases">
        <title>Draft Genome Sequence of Verrucosispora sp. Strain CWR15, Isolated from Gulf of Mexico Sponge.</title>
        <authorList>
            <person name="Kennedy S.J."/>
            <person name="Cella E."/>
            <person name="Azarian T."/>
            <person name="Baker B.J."/>
            <person name="Shaw L.N."/>
        </authorList>
    </citation>
    <scope>NUCLEOTIDE SEQUENCE [LARGE SCALE GENOMIC DNA]</scope>
    <source>
        <strain evidence="2 3">CWR15</strain>
    </source>
</reference>
<evidence type="ECO:0000259" key="1">
    <source>
        <dbReference type="SMART" id="SM00418"/>
    </source>
</evidence>
<dbReference type="CDD" id="cd00090">
    <property type="entry name" value="HTH_ARSR"/>
    <property type="match status" value="1"/>
</dbReference>
<dbReference type="InterPro" id="IPR036390">
    <property type="entry name" value="WH_DNA-bd_sf"/>
</dbReference>
<dbReference type="SUPFAM" id="SSF46785">
    <property type="entry name" value="Winged helix' DNA-binding domain"/>
    <property type="match status" value="1"/>
</dbReference>
<protein>
    <submittedName>
        <fullName evidence="2">Helix-turn-helix domain-containing protein</fullName>
    </submittedName>
</protein>
<comment type="caution">
    <text evidence="2">The sequence shown here is derived from an EMBL/GenBank/DDBJ whole genome shotgun (WGS) entry which is preliminary data.</text>
</comment>
<dbReference type="EMBL" id="SAIY01000005">
    <property type="protein sequence ID" value="NGM14054.1"/>
    <property type="molecule type" value="Genomic_DNA"/>
</dbReference>
<dbReference type="InterPro" id="IPR036388">
    <property type="entry name" value="WH-like_DNA-bd_sf"/>
</dbReference>
<organism evidence="2 3">
    <name type="scientific">Verrucosispora sioxanthis</name>
    <dbReference type="NCBI Taxonomy" id="2499994"/>
    <lineage>
        <taxon>Bacteria</taxon>
        <taxon>Bacillati</taxon>
        <taxon>Actinomycetota</taxon>
        <taxon>Actinomycetes</taxon>
        <taxon>Micromonosporales</taxon>
        <taxon>Micromonosporaceae</taxon>
        <taxon>Micromonospora</taxon>
    </lineage>
</organism>
<sequence length="188" mass="20957">MIVIINAQPARSNARIVETVLHPGRLRIVHALMDRELTARQLSAELSDIPQASLYRHVGRLVDAGVLRVTREERVRGGTQRTYTVVKSAVTLGPRDLDTASSADHQRYFAAFVGALVAGFEQYLRTTDADPTRDGVAYQQIPVWITPAESRQLAAAITDLVQPLRMRTHGRRRRRATFAMVLHPDPAT</sequence>
<evidence type="ECO:0000313" key="3">
    <source>
        <dbReference type="Proteomes" id="UP000478148"/>
    </source>
</evidence>
<keyword evidence="3" id="KW-1185">Reference proteome</keyword>
<dbReference type="GO" id="GO:0003700">
    <property type="term" value="F:DNA-binding transcription factor activity"/>
    <property type="evidence" value="ECO:0007669"/>
    <property type="project" value="InterPro"/>
</dbReference>
<dbReference type="InterPro" id="IPR011991">
    <property type="entry name" value="ArsR-like_HTH"/>
</dbReference>
<evidence type="ECO:0000313" key="2">
    <source>
        <dbReference type="EMBL" id="NGM14054.1"/>
    </source>
</evidence>